<reference evidence="1 2" key="1">
    <citation type="submission" date="2018-07" db="EMBL/GenBank/DDBJ databases">
        <title>Marsedoiliclastica nanhaica gen. nov. sp. nov., a novel marine hydrocarbonoclastic bacterium isolated from an in-situ enriched hydrocarbon-degrading consortium in deep-sea sediment.</title>
        <authorList>
            <person name="Dong C."/>
            <person name="Ma T."/>
            <person name="Liu R."/>
            <person name="Shao Z."/>
        </authorList>
    </citation>
    <scope>NUCLEOTIDE SEQUENCE [LARGE SCALE GENOMIC DNA]</scope>
    <source>
        <strain evidence="2">soil36-7</strain>
    </source>
</reference>
<dbReference type="RefSeq" id="WP_136547536.1">
    <property type="nucleotide sequence ID" value="NZ_CP031093.1"/>
</dbReference>
<proteinExistence type="predicted"/>
<name>A0A4P7XEI9_9ALTE</name>
<organism evidence="1 2">
    <name type="scientific">Hydrocarboniclastica marina</name>
    <dbReference type="NCBI Taxonomy" id="2259620"/>
    <lineage>
        <taxon>Bacteria</taxon>
        <taxon>Pseudomonadati</taxon>
        <taxon>Pseudomonadota</taxon>
        <taxon>Gammaproteobacteria</taxon>
        <taxon>Alteromonadales</taxon>
        <taxon>Alteromonadaceae</taxon>
        <taxon>Hydrocarboniclastica</taxon>
    </lineage>
</organism>
<dbReference type="OrthoDB" id="1436405at2"/>
<accession>A0A4P7XEI9</accession>
<dbReference type="AlphaFoldDB" id="A0A4P7XEI9"/>
<evidence type="ECO:0000313" key="1">
    <source>
        <dbReference type="EMBL" id="QCF25349.1"/>
    </source>
</evidence>
<dbReference type="EMBL" id="CP031093">
    <property type="protein sequence ID" value="QCF25349.1"/>
    <property type="molecule type" value="Genomic_DNA"/>
</dbReference>
<sequence>MIARSYIESNLRQLDKLYNSSGSQKMKLYYSKLAMLELCGWIEETMDDVVIKCANRVLKVQPNKKYIADKVVRPTYGFEYEKHFRRMLVFVVGLMSVEKIEKNVDQVKYARFISALGSLKAARNKEAHTHLKGVTRTVDAPSVTMRNFIHVYEGLVEYQAKLKDLRL</sequence>
<gene>
    <name evidence="1" type="ORF">soil367_05050</name>
</gene>
<keyword evidence="2" id="KW-1185">Reference proteome</keyword>
<protein>
    <submittedName>
        <fullName evidence="1">Endoribonuclease</fullName>
    </submittedName>
</protein>
<dbReference type="KEGG" id="hmi:soil367_05050"/>
<dbReference type="Proteomes" id="UP000298049">
    <property type="component" value="Chromosome"/>
</dbReference>
<evidence type="ECO:0000313" key="2">
    <source>
        <dbReference type="Proteomes" id="UP000298049"/>
    </source>
</evidence>